<dbReference type="Pfam" id="PF02133">
    <property type="entry name" value="Transp_cyt_pur"/>
    <property type="match status" value="1"/>
</dbReference>
<keyword evidence="6 7" id="KW-0472">Membrane</keyword>
<dbReference type="Gene3D" id="1.10.4160.10">
    <property type="entry name" value="Hydantoin permease"/>
    <property type="match status" value="1"/>
</dbReference>
<dbReference type="PATRIC" id="fig|587753.9.peg.3562"/>
<feature type="transmembrane region" description="Helical" evidence="8">
    <location>
        <begin position="141"/>
        <end position="162"/>
    </location>
</feature>
<dbReference type="PANTHER" id="PTHR31806">
    <property type="entry name" value="PURINE-CYTOSINE PERMEASE FCY2-RELATED"/>
    <property type="match status" value="1"/>
</dbReference>
<dbReference type="EMBL" id="JSFK01000003">
    <property type="protein sequence ID" value="KHA73877.1"/>
    <property type="molecule type" value="Genomic_DNA"/>
</dbReference>
<protein>
    <submittedName>
        <fullName evidence="9">Sulfonate ABC transporter substrate-binding protein</fullName>
    </submittedName>
</protein>
<evidence type="ECO:0000256" key="1">
    <source>
        <dbReference type="ARBA" id="ARBA00004141"/>
    </source>
</evidence>
<comment type="subcellular location">
    <subcellularLocation>
        <location evidence="1">Membrane</location>
        <topology evidence="1">Multi-pass membrane protein</topology>
    </subcellularLocation>
</comment>
<dbReference type="GO" id="GO:0005886">
    <property type="term" value="C:plasma membrane"/>
    <property type="evidence" value="ECO:0007669"/>
    <property type="project" value="TreeGrafter"/>
</dbReference>
<evidence type="ECO:0000256" key="5">
    <source>
        <dbReference type="ARBA" id="ARBA00022989"/>
    </source>
</evidence>
<evidence type="ECO:0000256" key="2">
    <source>
        <dbReference type="ARBA" id="ARBA00008974"/>
    </source>
</evidence>
<feature type="transmembrane region" description="Helical" evidence="8">
    <location>
        <begin position="401"/>
        <end position="418"/>
    </location>
</feature>
<feature type="transmembrane region" description="Helical" evidence="8">
    <location>
        <begin position="331"/>
        <end position="353"/>
    </location>
</feature>
<gene>
    <name evidence="9" type="ORF">NZ35_07175</name>
</gene>
<feature type="transmembrane region" description="Helical" evidence="8">
    <location>
        <begin position="198"/>
        <end position="218"/>
    </location>
</feature>
<evidence type="ECO:0000256" key="6">
    <source>
        <dbReference type="ARBA" id="ARBA00023136"/>
    </source>
</evidence>
<proteinExistence type="inferred from homology"/>
<comment type="similarity">
    <text evidence="2 7">Belongs to the purine-cytosine permease (2.A.39) family.</text>
</comment>
<keyword evidence="3 7" id="KW-0813">Transport</keyword>
<dbReference type="GO" id="GO:0022857">
    <property type="term" value="F:transmembrane transporter activity"/>
    <property type="evidence" value="ECO:0007669"/>
    <property type="project" value="InterPro"/>
</dbReference>
<feature type="transmembrane region" description="Helical" evidence="8">
    <location>
        <begin position="359"/>
        <end position="380"/>
    </location>
</feature>
<feature type="transmembrane region" description="Helical" evidence="8">
    <location>
        <begin position="273"/>
        <end position="293"/>
    </location>
</feature>
<dbReference type="AlphaFoldDB" id="A0A0A6DGQ6"/>
<feature type="transmembrane region" description="Helical" evidence="8">
    <location>
        <begin position="238"/>
        <end position="261"/>
    </location>
</feature>
<name>A0A0A6DGQ6_9PSED</name>
<dbReference type="PIRSF" id="PIRSF002744">
    <property type="entry name" value="Pur-cyt_permease"/>
    <property type="match status" value="1"/>
</dbReference>
<evidence type="ECO:0000256" key="7">
    <source>
        <dbReference type="PIRNR" id="PIRNR002744"/>
    </source>
</evidence>
<comment type="caution">
    <text evidence="9">The sequence shown here is derived from an EMBL/GenBank/DDBJ whole genome shotgun (WGS) entry which is preliminary data.</text>
</comment>
<feature type="transmembrane region" description="Helical" evidence="8">
    <location>
        <begin position="62"/>
        <end position="81"/>
    </location>
</feature>
<evidence type="ECO:0000256" key="3">
    <source>
        <dbReference type="ARBA" id="ARBA00022448"/>
    </source>
</evidence>
<evidence type="ECO:0000313" key="10">
    <source>
        <dbReference type="Proteomes" id="UP000030564"/>
    </source>
</evidence>
<organism evidence="9 10">
    <name type="scientific">Pseudomonas chlororaphis</name>
    <dbReference type="NCBI Taxonomy" id="587753"/>
    <lineage>
        <taxon>Bacteria</taxon>
        <taxon>Pseudomonadati</taxon>
        <taxon>Pseudomonadota</taxon>
        <taxon>Gammaproteobacteria</taxon>
        <taxon>Pseudomonadales</taxon>
        <taxon>Pseudomonadaceae</taxon>
        <taxon>Pseudomonas</taxon>
    </lineage>
</organism>
<keyword evidence="4 8" id="KW-0812">Transmembrane</keyword>
<dbReference type="CDD" id="cd11484">
    <property type="entry name" value="SLC-NCS1sbd_CobB-like"/>
    <property type="match status" value="1"/>
</dbReference>
<dbReference type="InterPro" id="IPR026030">
    <property type="entry name" value="Pur-cyt_permease_Fcy2/21/22"/>
</dbReference>
<dbReference type="Proteomes" id="UP000030564">
    <property type="component" value="Unassembled WGS sequence"/>
</dbReference>
<dbReference type="InterPro" id="IPR001248">
    <property type="entry name" value="Pur-cyt_permease"/>
</dbReference>
<feature type="transmembrane region" description="Helical" evidence="8">
    <location>
        <begin position="438"/>
        <end position="455"/>
    </location>
</feature>
<sequence>MAVNTDRAGNKPLIERRSIDYIPEAERHGRLFSQFTLWMGANLQITAIVTGALAVVLGGDVFWSLIGLLIGQLLGGGVMALHAAQGPKLGLPQMISSRVQFGVYGAAIPIVLVCLMYLGFTATGTVLSGQALGQLFNVSDSVGILIFASVIVLVTVLGYRVIHWIGRVASVIGVIAFVFLFWRLMSQTDVGALLQIRHFSWSSFLLAVSLAASWQIAFGPYVADYSRYLPSNTSAVKTFFAAGAGSVVGAQVAMILGVFAAASSNGQFAGHEVAYIVGLGGTGATAALLYFSIAFGKVTISTLNSYGSFMCIATIISGFKGHLTVTRMQRLVFVLVIVGAATLIALLGQHSFLGAFKSFILFLLAFFTPWSAINLVDYYCITRERYDVPALANPNGRYGRWNLLGISVYVFGVLVQLPFISTKFYTGPLVAALGDVDISWIIGLVLPAVVYYVCAKKWHSAVPDQLILPVEQNSVVQPKTSGAGRAAAQA</sequence>
<feature type="transmembrane region" description="Helical" evidence="8">
    <location>
        <begin position="299"/>
        <end position="319"/>
    </location>
</feature>
<dbReference type="PANTHER" id="PTHR31806:SF1">
    <property type="entry name" value="PURINE-CYTOSINE PERMEASE FCY2-RELATED"/>
    <property type="match status" value="1"/>
</dbReference>
<evidence type="ECO:0000256" key="4">
    <source>
        <dbReference type="ARBA" id="ARBA00022692"/>
    </source>
</evidence>
<evidence type="ECO:0000313" key="9">
    <source>
        <dbReference type="EMBL" id="KHA73877.1"/>
    </source>
</evidence>
<evidence type="ECO:0000256" key="8">
    <source>
        <dbReference type="SAM" id="Phobius"/>
    </source>
</evidence>
<feature type="transmembrane region" description="Helical" evidence="8">
    <location>
        <begin position="101"/>
        <end position="120"/>
    </location>
</feature>
<keyword evidence="5 8" id="KW-1133">Transmembrane helix</keyword>
<dbReference type="OrthoDB" id="9809167at2"/>
<feature type="transmembrane region" description="Helical" evidence="8">
    <location>
        <begin position="35"/>
        <end position="55"/>
    </location>
</feature>
<accession>A0A0A6DGQ6</accession>
<reference evidence="9 10" key="1">
    <citation type="submission" date="2014-10" db="EMBL/GenBank/DDBJ databases">
        <title>Draft genome sequence of Pseudomonas chlororaphis EA105.</title>
        <authorList>
            <person name="McCully L.M."/>
            <person name="Bitzer A.S."/>
            <person name="Spence C."/>
            <person name="Bais H."/>
            <person name="Silby M.W."/>
        </authorList>
    </citation>
    <scope>NUCLEOTIDE SEQUENCE [LARGE SCALE GENOMIC DNA]</scope>
    <source>
        <strain evidence="9 10">EA105</strain>
    </source>
</reference>
<feature type="transmembrane region" description="Helical" evidence="8">
    <location>
        <begin position="168"/>
        <end position="186"/>
    </location>
</feature>